<dbReference type="Gene3D" id="3.40.50.300">
    <property type="entry name" value="P-loop containing nucleotide triphosphate hydrolases"/>
    <property type="match status" value="1"/>
</dbReference>
<dbReference type="Pfam" id="PF24883">
    <property type="entry name" value="NPHP3_N"/>
    <property type="match status" value="1"/>
</dbReference>
<name>A0A317WCK5_9EURO</name>
<evidence type="ECO:0000313" key="4">
    <source>
        <dbReference type="EMBL" id="PWY83655.1"/>
    </source>
</evidence>
<evidence type="ECO:0000259" key="3">
    <source>
        <dbReference type="Pfam" id="PF25053"/>
    </source>
</evidence>
<comment type="caution">
    <text evidence="4">The sequence shown here is derived from an EMBL/GenBank/DDBJ whole genome shotgun (WGS) entry which is preliminary data.</text>
</comment>
<dbReference type="InterPro" id="IPR056884">
    <property type="entry name" value="NPHP3-like_N"/>
</dbReference>
<dbReference type="Proteomes" id="UP000246702">
    <property type="component" value="Unassembled WGS sequence"/>
</dbReference>
<reference evidence="4 5" key="1">
    <citation type="submission" date="2016-12" db="EMBL/GenBank/DDBJ databases">
        <title>The genomes of Aspergillus section Nigri reveals drivers in fungal speciation.</title>
        <authorList>
            <consortium name="DOE Joint Genome Institute"/>
            <person name="Vesth T.C."/>
            <person name="Nybo J."/>
            <person name="Theobald S."/>
            <person name="Brandl J."/>
            <person name="Frisvad J.C."/>
            <person name="Nielsen K.F."/>
            <person name="Lyhne E.K."/>
            <person name="Kogle M.E."/>
            <person name="Kuo A."/>
            <person name="Riley R."/>
            <person name="Clum A."/>
            <person name="Nolan M."/>
            <person name="Lipzen A."/>
            <person name="Salamov A."/>
            <person name="Henrissat B."/>
            <person name="Wiebenga A."/>
            <person name="De Vries R.P."/>
            <person name="Grigoriev I.V."/>
            <person name="Mortensen U.H."/>
            <person name="Andersen M.R."/>
            <person name="Baker S.E."/>
        </authorList>
    </citation>
    <scope>NUCLEOTIDE SEQUENCE [LARGE SCALE GENOMIC DNA]</scope>
    <source>
        <strain evidence="4 5">CBS 115572</strain>
    </source>
</reference>
<dbReference type="InterPro" id="IPR027417">
    <property type="entry name" value="P-loop_NTPase"/>
</dbReference>
<keyword evidence="5" id="KW-1185">Reference proteome</keyword>
<dbReference type="AlphaFoldDB" id="A0A317WCK5"/>
<accession>A0A317WCK5</accession>
<evidence type="ECO:0000256" key="1">
    <source>
        <dbReference type="ARBA" id="ARBA00022737"/>
    </source>
</evidence>
<dbReference type="SUPFAM" id="SSF52540">
    <property type="entry name" value="P-loop containing nucleoside triphosphate hydrolases"/>
    <property type="match status" value="1"/>
</dbReference>
<dbReference type="STRING" id="1450535.A0A317WCK5"/>
<organism evidence="4 5">
    <name type="scientific">Aspergillus sclerotioniger CBS 115572</name>
    <dbReference type="NCBI Taxonomy" id="1450535"/>
    <lineage>
        <taxon>Eukaryota</taxon>
        <taxon>Fungi</taxon>
        <taxon>Dikarya</taxon>
        <taxon>Ascomycota</taxon>
        <taxon>Pezizomycotina</taxon>
        <taxon>Eurotiomycetes</taxon>
        <taxon>Eurotiomycetidae</taxon>
        <taxon>Eurotiales</taxon>
        <taxon>Aspergillaceae</taxon>
        <taxon>Aspergillus</taxon>
        <taxon>Aspergillus subgen. Circumdati</taxon>
    </lineage>
</organism>
<dbReference type="GeneID" id="37110400"/>
<feature type="domain" description="DUF7791" evidence="3">
    <location>
        <begin position="342"/>
        <end position="486"/>
    </location>
</feature>
<feature type="domain" description="Nephrocystin 3-like N-terminal" evidence="2">
    <location>
        <begin position="49"/>
        <end position="223"/>
    </location>
</feature>
<dbReference type="EMBL" id="MSFK01000018">
    <property type="protein sequence ID" value="PWY83655.1"/>
    <property type="molecule type" value="Genomic_DNA"/>
</dbReference>
<dbReference type="Pfam" id="PF25053">
    <property type="entry name" value="DUF7791"/>
    <property type="match status" value="1"/>
</dbReference>
<evidence type="ECO:0000313" key="5">
    <source>
        <dbReference type="Proteomes" id="UP000246702"/>
    </source>
</evidence>
<keyword evidence="1" id="KW-0677">Repeat</keyword>
<dbReference type="OrthoDB" id="443402at2759"/>
<dbReference type="RefSeq" id="XP_025466123.1">
    <property type="nucleotide sequence ID" value="XM_025608257.1"/>
</dbReference>
<proteinExistence type="predicted"/>
<sequence length="748" mass="85274">MITRDFLLESLKFSSMTDREDSVTVAHGGTFDWIFSDENLGHEKSQVEESLTTWLSNAHDSGIFWISGKPGSGKSTLVHFLRHHSTTMDLLHRWAGDDPLITAGFYFWISGTLEQRSQTGLMRHLLFQLLDQEKYLVPVVFSAKWEHYQSLSTRERIKASVSWGLQELKDALKSFMQHAVGQAKVCLFIDGLDEFAGDYQEIVSFFKTMASSFSHVKFCLSSRQLPVFRAAFANNPGLELHDLTLQDMAGYARDQLYGNSLTQALLAKTPDGAFRLIDGLVERADGVFLWVTLVVQSLLRHQDYEDVLEMHDYLLQHPADIDDLFTYFIFEQPAKNQTSLISKLFQLLHAREEACHATGQEEAVTMQLWELALACQLEEGKTAIPGNVQEATASDIDKICARTKNHFSNECAGLVIAHAPSPSAIRTQARLTPAQLLAESNVSYVHRTVKDYLSLSHVWARLLESMIGSSFDPHLSLLTSHILQLKWPLDAFEPHRQIDEWWPSIPLAFTHARLSQDARSQLVLIPEFDRALCQHWAFRDTIEKDHWAKSLFSSYEKRKNAVFQDPFLSLAAKFGLSILVCERVHQDRLDVPEESIPLLSHCIEFFVNRRKSVYPLSGPDVISSLLANGADPNQTYKDLDKKYRTPWLAVLDKLREAERRRWIQFYDTAEEGTRRQAAIVSLFLHHGADPDAMLPETRFDPSATALEVVTSVYRKYASPEFRMLRDKLIGLGAKEREGHDMFYRVYGD</sequence>
<gene>
    <name evidence="4" type="ORF">BO94DRAFT_468597</name>
</gene>
<dbReference type="PANTHER" id="PTHR10039">
    <property type="entry name" value="AMELOGENIN"/>
    <property type="match status" value="1"/>
</dbReference>
<protein>
    <submittedName>
        <fullName evidence="4">Uncharacterized protein</fullName>
    </submittedName>
</protein>
<evidence type="ECO:0000259" key="2">
    <source>
        <dbReference type="Pfam" id="PF24883"/>
    </source>
</evidence>
<dbReference type="PANTHER" id="PTHR10039:SF5">
    <property type="entry name" value="NACHT DOMAIN-CONTAINING PROTEIN"/>
    <property type="match status" value="1"/>
</dbReference>
<dbReference type="InterPro" id="IPR056693">
    <property type="entry name" value="DUF7791"/>
</dbReference>